<keyword evidence="2" id="KW-1185">Reference proteome</keyword>
<evidence type="ECO:0000313" key="2">
    <source>
        <dbReference type="Proteomes" id="UP000000719"/>
    </source>
</evidence>
<gene>
    <name evidence="1" type="ordered locus">Hore_03610</name>
</gene>
<dbReference type="EMBL" id="CP001098">
    <property type="protein sequence ID" value="ACL69122.1"/>
    <property type="molecule type" value="Genomic_DNA"/>
</dbReference>
<dbReference type="RefSeq" id="WP_012635310.1">
    <property type="nucleotide sequence ID" value="NC_011899.1"/>
</dbReference>
<dbReference type="KEGG" id="hor:Hore_03610"/>
<dbReference type="STRING" id="373903.Hore_03610"/>
<dbReference type="HOGENOM" id="CLU_2219445_0_0_9"/>
<accession>B8D1P5</accession>
<reference evidence="1 2" key="1">
    <citation type="journal article" date="2009" name="PLoS ONE">
        <title>Genome analysis of the anaerobic thermohalophilic bacterium Halothermothrix orenii.</title>
        <authorList>
            <person name="Mavromatis K."/>
            <person name="Ivanova N."/>
            <person name="Anderson I."/>
            <person name="Lykidis A."/>
            <person name="Hooper S.D."/>
            <person name="Sun H."/>
            <person name="Kunin V."/>
            <person name="Lapidus A."/>
            <person name="Hugenholtz P."/>
            <person name="Patel B."/>
            <person name="Kyrpides N.C."/>
        </authorList>
    </citation>
    <scope>NUCLEOTIDE SEQUENCE [LARGE SCALE GENOMIC DNA]</scope>
    <source>
        <strain evidence="2">H 168 / OCM 544 / DSM 9562</strain>
    </source>
</reference>
<sequence length="106" mass="12022">MLNSTKQHIVDVLVNDEEYQRVTSQIEEVLPHKLAADGVDDENMNLLIKLENLIMEVAYLKGYADGLEESTIKKVKEEPGKYLSINEVYNLTDEMGITGQIEKPAR</sequence>
<protein>
    <submittedName>
        <fullName evidence="1">Uncharacterized protein</fullName>
    </submittedName>
</protein>
<organism evidence="1 2">
    <name type="scientific">Halothermothrix orenii (strain H 168 / OCM 544 / DSM 9562)</name>
    <dbReference type="NCBI Taxonomy" id="373903"/>
    <lineage>
        <taxon>Bacteria</taxon>
        <taxon>Bacillati</taxon>
        <taxon>Bacillota</taxon>
        <taxon>Clostridia</taxon>
        <taxon>Halanaerobiales</taxon>
        <taxon>Halothermotrichaceae</taxon>
        <taxon>Halothermothrix</taxon>
    </lineage>
</organism>
<dbReference type="Proteomes" id="UP000000719">
    <property type="component" value="Chromosome"/>
</dbReference>
<proteinExistence type="predicted"/>
<dbReference type="AlphaFoldDB" id="B8D1P5"/>
<name>B8D1P5_HALOH</name>
<evidence type="ECO:0000313" key="1">
    <source>
        <dbReference type="EMBL" id="ACL69122.1"/>
    </source>
</evidence>